<evidence type="ECO:0000259" key="4">
    <source>
        <dbReference type="Pfam" id="PF00881"/>
    </source>
</evidence>
<accession>A0AAQ1RWH9</accession>
<keyword evidence="2" id="KW-0288">FMN</keyword>
<dbReference type="GO" id="GO:0016491">
    <property type="term" value="F:oxidoreductase activity"/>
    <property type="evidence" value="ECO:0007669"/>
    <property type="project" value="UniProtKB-KW"/>
</dbReference>
<dbReference type="CDD" id="cd02150">
    <property type="entry name" value="nitroreductase"/>
    <property type="match status" value="1"/>
</dbReference>
<feature type="domain" description="Nitroreductase" evidence="4">
    <location>
        <begin position="7"/>
        <end position="61"/>
    </location>
</feature>
<dbReference type="InterPro" id="IPR029479">
    <property type="entry name" value="Nitroreductase"/>
</dbReference>
<dbReference type="SUPFAM" id="SSF55469">
    <property type="entry name" value="FMN-dependent nitroreductase-like"/>
    <property type="match status" value="1"/>
</dbReference>
<evidence type="ECO:0000256" key="1">
    <source>
        <dbReference type="ARBA" id="ARBA00022630"/>
    </source>
</evidence>
<evidence type="ECO:0000256" key="3">
    <source>
        <dbReference type="ARBA" id="ARBA00023002"/>
    </source>
</evidence>
<dbReference type="Proteomes" id="UP000184089">
    <property type="component" value="Unassembled WGS sequence"/>
</dbReference>
<proteinExistence type="predicted"/>
<evidence type="ECO:0000313" key="5">
    <source>
        <dbReference type="EMBL" id="SHG32708.1"/>
    </source>
</evidence>
<dbReference type="PANTHER" id="PTHR23026">
    <property type="entry name" value="NADPH NITROREDUCTASE"/>
    <property type="match status" value="1"/>
</dbReference>
<sequence length="174" mass="19510">MDVLEAIYTRRSIRKYTGQPVGDEAVRALLKAGMIAPTAVDNRDWEFVVTRERAVLERLSDCLGHSGLMLKEAPLAIALCGDWDRAYRWGRDYWVEDCAAAAENILLAAHGMGLGAVWLGTYPQTDKMRRVAETLELPAHIIPFCVLSIGWPGETKPAAADERYDEAKIHIDRW</sequence>
<feature type="domain" description="Nitroreductase" evidence="4">
    <location>
        <begin position="69"/>
        <end position="151"/>
    </location>
</feature>
<evidence type="ECO:0000256" key="2">
    <source>
        <dbReference type="ARBA" id="ARBA00022643"/>
    </source>
</evidence>
<dbReference type="PANTHER" id="PTHR23026:SF90">
    <property type="entry name" value="IODOTYROSINE DEIODINASE 1"/>
    <property type="match status" value="1"/>
</dbReference>
<comment type="caution">
    <text evidence="5">The sequence shown here is derived from an EMBL/GenBank/DDBJ whole genome shotgun (WGS) entry which is preliminary data.</text>
</comment>
<organism evidence="5 6">
    <name type="scientific">Bittarella massiliensis</name>
    <name type="common">ex Durand et al. 2017</name>
    <dbReference type="NCBI Taxonomy" id="1720313"/>
    <lineage>
        <taxon>Bacteria</taxon>
        <taxon>Bacillati</taxon>
        <taxon>Bacillota</taxon>
        <taxon>Clostridia</taxon>
        <taxon>Eubacteriales</taxon>
        <taxon>Oscillospiraceae</taxon>
        <taxon>Bittarella (ex Durand et al. 2017)</taxon>
    </lineage>
</organism>
<keyword evidence="3" id="KW-0560">Oxidoreductase</keyword>
<gene>
    <name evidence="5" type="ORF">SAMN05444424_2121</name>
</gene>
<dbReference type="Pfam" id="PF00881">
    <property type="entry name" value="Nitroreductase"/>
    <property type="match status" value="2"/>
</dbReference>
<dbReference type="AlphaFoldDB" id="A0AAQ1RWH9"/>
<dbReference type="Gene3D" id="3.40.109.10">
    <property type="entry name" value="NADH Oxidase"/>
    <property type="match status" value="1"/>
</dbReference>
<name>A0AAQ1RWH9_9FIRM</name>
<dbReference type="InterPro" id="IPR050627">
    <property type="entry name" value="Nitroreductase/BluB"/>
</dbReference>
<keyword evidence="1" id="KW-0285">Flavoprotein</keyword>
<dbReference type="InterPro" id="IPR000415">
    <property type="entry name" value="Nitroreductase-like"/>
</dbReference>
<dbReference type="EMBL" id="FQVY01000003">
    <property type="protein sequence ID" value="SHG32708.1"/>
    <property type="molecule type" value="Genomic_DNA"/>
</dbReference>
<evidence type="ECO:0000313" key="6">
    <source>
        <dbReference type="Proteomes" id="UP000184089"/>
    </source>
</evidence>
<dbReference type="RefSeq" id="WP_021658749.1">
    <property type="nucleotide sequence ID" value="NZ_FQVY01000003.1"/>
</dbReference>
<protein>
    <submittedName>
        <fullName evidence="5">Nitroreductase</fullName>
    </submittedName>
</protein>
<reference evidence="6" key="1">
    <citation type="submission" date="2016-11" db="EMBL/GenBank/DDBJ databases">
        <authorList>
            <person name="Jaros S."/>
            <person name="Januszkiewicz K."/>
            <person name="Wedrychowicz H."/>
        </authorList>
    </citation>
    <scope>NUCLEOTIDE SEQUENCE [LARGE SCALE GENOMIC DNA]</scope>
    <source>
        <strain evidence="6">DSM 4029</strain>
    </source>
</reference>